<protein>
    <submittedName>
        <fullName evidence="2">AhpC/TSA family protein</fullName>
    </submittedName>
</protein>
<dbReference type="InterPro" id="IPR036249">
    <property type="entry name" value="Thioredoxin-like_sf"/>
</dbReference>
<dbReference type="PATRIC" id="fig|1317124.6.peg.3549"/>
<dbReference type="InterPro" id="IPR047262">
    <property type="entry name" value="PRX-like1"/>
</dbReference>
<keyword evidence="3" id="KW-1185">Reference proteome</keyword>
<dbReference type="AlphaFoldDB" id="A0A085TS21"/>
<reference evidence="3" key="1">
    <citation type="submission" date="2013-04" db="EMBL/GenBank/DDBJ databases">
        <title>Thioclava sp. 13D2W-2 Genome Sequencing.</title>
        <authorList>
            <person name="Lai Q."/>
            <person name="Li G."/>
            <person name="Shao Z."/>
        </authorList>
    </citation>
    <scope>NUCLEOTIDE SEQUENCE [LARGE SCALE GENOMIC DNA]</scope>
    <source>
        <strain evidence="3">13D2W-2</strain>
    </source>
</reference>
<dbReference type="EMBL" id="AQRC01000018">
    <property type="protein sequence ID" value="KFE33518.1"/>
    <property type="molecule type" value="Genomic_DNA"/>
</dbReference>
<dbReference type="Pfam" id="PF00578">
    <property type="entry name" value="AhpC-TSA"/>
    <property type="match status" value="1"/>
</dbReference>
<dbReference type="CDD" id="cd02969">
    <property type="entry name" value="PRX_like1"/>
    <property type="match status" value="1"/>
</dbReference>
<gene>
    <name evidence="2" type="ORF">DW2_17617</name>
</gene>
<dbReference type="eggNOG" id="COG1225">
    <property type="taxonomic scope" value="Bacteria"/>
</dbReference>
<dbReference type="RefSeq" id="WP_038148562.1">
    <property type="nucleotide sequence ID" value="NZ_AQRC01000018.1"/>
</dbReference>
<accession>A0A085TS21</accession>
<dbReference type="GO" id="GO:0016491">
    <property type="term" value="F:oxidoreductase activity"/>
    <property type="evidence" value="ECO:0007669"/>
    <property type="project" value="InterPro"/>
</dbReference>
<dbReference type="GO" id="GO:0016209">
    <property type="term" value="F:antioxidant activity"/>
    <property type="evidence" value="ECO:0007669"/>
    <property type="project" value="InterPro"/>
</dbReference>
<dbReference type="PROSITE" id="PS51352">
    <property type="entry name" value="THIOREDOXIN_2"/>
    <property type="match status" value="1"/>
</dbReference>
<evidence type="ECO:0000313" key="3">
    <source>
        <dbReference type="Proteomes" id="UP000028607"/>
    </source>
</evidence>
<dbReference type="SUPFAM" id="SSF52833">
    <property type="entry name" value="Thioredoxin-like"/>
    <property type="match status" value="1"/>
</dbReference>
<dbReference type="InterPro" id="IPR000866">
    <property type="entry name" value="AhpC/TSA"/>
</dbReference>
<proteinExistence type="predicted"/>
<sequence length="184" mass="19905">MAVTPPVCDFGWKAPGFTLPGTDGKDYSFEDIRGPKGTLVMFICNHCPYVRSILDRILRDAAGLQAAGIGVVAISANDATEYPQDSFENMAKLAQEKGFTFPYLHDESQEVAKAYGAACTPDFFGFDAEDGLQYRGRLDASTKQAGPADARRELFEGMMMVAETGVGPKDQIPSMGCSIKWKAA</sequence>
<organism evidence="2 3">
    <name type="scientific">Thioclava atlantica</name>
    <dbReference type="NCBI Taxonomy" id="1317124"/>
    <lineage>
        <taxon>Bacteria</taxon>
        <taxon>Pseudomonadati</taxon>
        <taxon>Pseudomonadota</taxon>
        <taxon>Alphaproteobacteria</taxon>
        <taxon>Rhodobacterales</taxon>
        <taxon>Paracoccaceae</taxon>
        <taxon>Thioclava</taxon>
    </lineage>
</organism>
<dbReference type="Gene3D" id="3.40.30.10">
    <property type="entry name" value="Glutaredoxin"/>
    <property type="match status" value="1"/>
</dbReference>
<evidence type="ECO:0000313" key="2">
    <source>
        <dbReference type="EMBL" id="KFE33518.1"/>
    </source>
</evidence>
<dbReference type="OrthoDB" id="9809746at2"/>
<dbReference type="InterPro" id="IPR013766">
    <property type="entry name" value="Thioredoxin_domain"/>
</dbReference>
<dbReference type="STRING" id="1317124.DW2_17617"/>
<name>A0A085TS21_9RHOB</name>
<feature type="domain" description="Thioredoxin" evidence="1">
    <location>
        <begin position="8"/>
        <end position="160"/>
    </location>
</feature>
<dbReference type="Proteomes" id="UP000028607">
    <property type="component" value="Unassembled WGS sequence"/>
</dbReference>
<evidence type="ECO:0000259" key="1">
    <source>
        <dbReference type="PROSITE" id="PS51352"/>
    </source>
</evidence>
<dbReference type="PANTHER" id="PTHR43640">
    <property type="entry name" value="OS07G0260300 PROTEIN"/>
    <property type="match status" value="1"/>
</dbReference>
<comment type="caution">
    <text evidence="2">The sequence shown here is derived from an EMBL/GenBank/DDBJ whole genome shotgun (WGS) entry which is preliminary data.</text>
</comment>
<dbReference type="PANTHER" id="PTHR43640:SF1">
    <property type="entry name" value="THIOREDOXIN-DEPENDENT PEROXIREDOXIN"/>
    <property type="match status" value="1"/>
</dbReference>
<reference evidence="2 3" key="2">
    <citation type="journal article" date="2015" name="Antonie Van Leeuwenhoek">
        <title>Thioclava indica sp. nov., isolated from surface seawater of the Indian Ocean.</title>
        <authorList>
            <person name="Liu Y."/>
            <person name="Lai Q."/>
            <person name="Du J."/>
            <person name="Xu H."/>
            <person name="Jiang L."/>
            <person name="Shao Z."/>
        </authorList>
    </citation>
    <scope>NUCLEOTIDE SEQUENCE [LARGE SCALE GENOMIC DNA]</scope>
    <source>
        <strain evidence="2 3">13D2W-2</strain>
    </source>
</reference>